<dbReference type="KEGG" id="mpur:MARPU_05565"/>
<gene>
    <name evidence="8" type="ORF">MARPU_05565</name>
</gene>
<dbReference type="STRING" id="765910.MARPU_05565"/>
<dbReference type="eggNOG" id="COG0582">
    <property type="taxonomic scope" value="Bacteria"/>
</dbReference>
<organism evidence="8 9">
    <name type="scientific">Marichromatium purpuratum 984</name>
    <dbReference type="NCBI Taxonomy" id="765910"/>
    <lineage>
        <taxon>Bacteria</taxon>
        <taxon>Pseudomonadati</taxon>
        <taxon>Pseudomonadota</taxon>
        <taxon>Gammaproteobacteria</taxon>
        <taxon>Chromatiales</taxon>
        <taxon>Chromatiaceae</taxon>
        <taxon>Marichromatium</taxon>
    </lineage>
</organism>
<evidence type="ECO:0000256" key="5">
    <source>
        <dbReference type="PROSITE-ProRule" id="PRU01248"/>
    </source>
</evidence>
<dbReference type="PROSITE" id="PS51900">
    <property type="entry name" value="CB"/>
    <property type="match status" value="1"/>
</dbReference>
<dbReference type="Gene3D" id="1.10.443.10">
    <property type="entry name" value="Intergrase catalytic core"/>
    <property type="match status" value="1"/>
</dbReference>
<dbReference type="EMBL" id="CP007031">
    <property type="protein sequence ID" value="AHF03416.1"/>
    <property type="molecule type" value="Genomic_DNA"/>
</dbReference>
<dbReference type="PANTHER" id="PTHR30349">
    <property type="entry name" value="PHAGE INTEGRASE-RELATED"/>
    <property type="match status" value="1"/>
</dbReference>
<dbReference type="GO" id="GO:0003677">
    <property type="term" value="F:DNA binding"/>
    <property type="evidence" value="ECO:0007669"/>
    <property type="project" value="UniProtKB-UniRule"/>
</dbReference>
<dbReference type="SUPFAM" id="SSF56349">
    <property type="entry name" value="DNA breaking-rejoining enzymes"/>
    <property type="match status" value="1"/>
</dbReference>
<dbReference type="GO" id="GO:0015074">
    <property type="term" value="P:DNA integration"/>
    <property type="evidence" value="ECO:0007669"/>
    <property type="project" value="UniProtKB-KW"/>
</dbReference>
<dbReference type="InterPro" id="IPR044068">
    <property type="entry name" value="CB"/>
</dbReference>
<evidence type="ECO:0000256" key="1">
    <source>
        <dbReference type="ARBA" id="ARBA00008857"/>
    </source>
</evidence>
<evidence type="ECO:0000313" key="9">
    <source>
        <dbReference type="Proteomes" id="UP000005275"/>
    </source>
</evidence>
<dbReference type="AlphaFoldDB" id="W0E2U4"/>
<keyword evidence="2" id="KW-0229">DNA integration</keyword>
<dbReference type="Proteomes" id="UP000005275">
    <property type="component" value="Chromosome"/>
</dbReference>
<dbReference type="GO" id="GO:0006310">
    <property type="term" value="P:DNA recombination"/>
    <property type="evidence" value="ECO:0007669"/>
    <property type="project" value="UniProtKB-KW"/>
</dbReference>
<keyword evidence="9" id="KW-1185">Reference proteome</keyword>
<dbReference type="CDD" id="cd00796">
    <property type="entry name" value="INT_Rci_Hp1_C"/>
    <property type="match status" value="1"/>
</dbReference>
<keyword evidence="3 5" id="KW-0238">DNA-binding</keyword>
<evidence type="ECO:0000256" key="4">
    <source>
        <dbReference type="ARBA" id="ARBA00023172"/>
    </source>
</evidence>
<dbReference type="HOGENOM" id="CLU_027562_17_7_6"/>
<evidence type="ECO:0000256" key="3">
    <source>
        <dbReference type="ARBA" id="ARBA00023125"/>
    </source>
</evidence>
<dbReference type="PROSITE" id="PS51898">
    <property type="entry name" value="TYR_RECOMBINASE"/>
    <property type="match status" value="1"/>
</dbReference>
<evidence type="ECO:0000259" key="6">
    <source>
        <dbReference type="PROSITE" id="PS51898"/>
    </source>
</evidence>
<dbReference type="PANTHER" id="PTHR30349:SF64">
    <property type="entry name" value="PROPHAGE INTEGRASE INTD-RELATED"/>
    <property type="match status" value="1"/>
</dbReference>
<dbReference type="OrthoDB" id="5567253at2"/>
<dbReference type="InterPro" id="IPR011010">
    <property type="entry name" value="DNA_brk_join_enz"/>
</dbReference>
<feature type="domain" description="Tyr recombinase" evidence="6">
    <location>
        <begin position="155"/>
        <end position="333"/>
    </location>
</feature>
<dbReference type="Gene3D" id="1.10.150.130">
    <property type="match status" value="1"/>
</dbReference>
<feature type="domain" description="Core-binding (CB)" evidence="7">
    <location>
        <begin position="57"/>
        <end position="135"/>
    </location>
</feature>
<evidence type="ECO:0000256" key="2">
    <source>
        <dbReference type="ARBA" id="ARBA00022908"/>
    </source>
</evidence>
<dbReference type="InterPro" id="IPR002104">
    <property type="entry name" value="Integrase_catalytic"/>
</dbReference>
<dbReference type="InterPro" id="IPR050090">
    <property type="entry name" value="Tyrosine_recombinase_XerCD"/>
</dbReference>
<protein>
    <submittedName>
        <fullName evidence="8">Integrase</fullName>
    </submittedName>
</protein>
<dbReference type="InterPro" id="IPR013762">
    <property type="entry name" value="Integrase-like_cat_sf"/>
</dbReference>
<sequence>MLYRRKNSRYWWCRFTAGGKEIRQSTGTADKKAAEEYEAKLKGEHWRRARMGEKPRRSWEEAVVRWIEETSHKASHEDDLYHLRWIDPHFAGLMLDEITRSKLRALAAARSATNVSNATINRMLSVAHAILRRAERNWEWIDHAPTIPLLPEPQKRIRWLTRDEADRLIAELPEHLADMARFSLSTGLRESNVTGLEWSQVDLARRVAWIHADQAKARRAIGIPLNTDAVLVLRRWQGRHPRRVFVFRRTDPADGEIKWMPVAKAGGGAWRKALRRAGIENFRWHDLRHTWASWHVQGGTPLHVLQELGGWSDLGMVQKYAHLAPEHLAEYAAKIETPVRAVSHTIRHTDGAGKKKAAT</sequence>
<dbReference type="Pfam" id="PF00589">
    <property type="entry name" value="Phage_integrase"/>
    <property type="match status" value="1"/>
</dbReference>
<accession>W0E2U4</accession>
<keyword evidence="4" id="KW-0233">DNA recombination</keyword>
<dbReference type="RefSeq" id="WP_005220612.1">
    <property type="nucleotide sequence ID" value="NZ_CP007031.1"/>
</dbReference>
<comment type="similarity">
    <text evidence="1">Belongs to the 'phage' integrase family.</text>
</comment>
<name>W0E2U4_MARPU</name>
<evidence type="ECO:0000313" key="8">
    <source>
        <dbReference type="EMBL" id="AHF03416.1"/>
    </source>
</evidence>
<reference evidence="8 9" key="1">
    <citation type="submission" date="2013-12" db="EMBL/GenBank/DDBJ databases">
        <authorList>
            <consortium name="DOE Joint Genome Institute"/>
            <person name="Bryant D.A."/>
            <person name="Huntemann M."/>
            <person name="Han J."/>
            <person name="Chen A."/>
            <person name="Kyrpides N."/>
            <person name="Mavromatis K."/>
            <person name="Markowitz V."/>
            <person name="Palaniappan K."/>
            <person name="Ivanova N."/>
            <person name="Schaumberg A."/>
            <person name="Pati A."/>
            <person name="Liolios K."/>
            <person name="Nordberg H.P."/>
            <person name="Cantor M.N."/>
            <person name="Hua S.X."/>
            <person name="Woyke T."/>
        </authorList>
    </citation>
    <scope>NUCLEOTIDE SEQUENCE [LARGE SCALE GENOMIC DNA]</scope>
    <source>
        <strain evidence="8 9">984</strain>
    </source>
</reference>
<dbReference type="InterPro" id="IPR010998">
    <property type="entry name" value="Integrase_recombinase_N"/>
</dbReference>
<evidence type="ECO:0000259" key="7">
    <source>
        <dbReference type="PROSITE" id="PS51900"/>
    </source>
</evidence>
<proteinExistence type="inferred from homology"/>